<gene>
    <name evidence="1" type="ORF">WR25_16468</name>
</gene>
<comment type="caution">
    <text evidence="1">The sequence shown here is derived from an EMBL/GenBank/DDBJ whole genome shotgun (WGS) entry which is preliminary data.</text>
</comment>
<dbReference type="EMBL" id="LIAE01004851">
    <property type="protein sequence ID" value="PAV93640.1"/>
    <property type="molecule type" value="Genomic_DNA"/>
</dbReference>
<accession>A0A2A2M5A2</accession>
<dbReference type="AlphaFoldDB" id="A0A2A2M5A2"/>
<reference evidence="1 2" key="1">
    <citation type="journal article" date="2017" name="Curr. Biol.">
        <title>Genome architecture and evolution of a unichromosomal asexual nematode.</title>
        <authorList>
            <person name="Fradin H."/>
            <person name="Zegar C."/>
            <person name="Gutwein M."/>
            <person name="Lucas J."/>
            <person name="Kovtun M."/>
            <person name="Corcoran D."/>
            <person name="Baugh L.R."/>
            <person name="Kiontke K."/>
            <person name="Gunsalus K."/>
            <person name="Fitch D.H."/>
            <person name="Piano F."/>
        </authorList>
    </citation>
    <scope>NUCLEOTIDE SEQUENCE [LARGE SCALE GENOMIC DNA]</scope>
    <source>
        <strain evidence="1">PF1309</strain>
    </source>
</reference>
<name>A0A2A2M5A2_9BILA</name>
<evidence type="ECO:0000313" key="1">
    <source>
        <dbReference type="EMBL" id="PAV93640.1"/>
    </source>
</evidence>
<sequence>MDQDRPFLGIADVLEHRDQMVEVVPVDRPDVIEAQLLEQRAAHRHAAGEFVGLARRVMERPRQAAGEALQDVAHA</sequence>
<organism evidence="1 2">
    <name type="scientific">Diploscapter pachys</name>
    <dbReference type="NCBI Taxonomy" id="2018661"/>
    <lineage>
        <taxon>Eukaryota</taxon>
        <taxon>Metazoa</taxon>
        <taxon>Ecdysozoa</taxon>
        <taxon>Nematoda</taxon>
        <taxon>Chromadorea</taxon>
        <taxon>Rhabditida</taxon>
        <taxon>Rhabditina</taxon>
        <taxon>Rhabditomorpha</taxon>
        <taxon>Rhabditoidea</taxon>
        <taxon>Rhabditidae</taxon>
        <taxon>Diploscapter</taxon>
    </lineage>
</organism>
<protein>
    <submittedName>
        <fullName evidence="1">Uncharacterized protein</fullName>
    </submittedName>
</protein>
<proteinExistence type="predicted"/>
<evidence type="ECO:0000313" key="2">
    <source>
        <dbReference type="Proteomes" id="UP000218231"/>
    </source>
</evidence>
<dbReference type="Proteomes" id="UP000218231">
    <property type="component" value="Unassembled WGS sequence"/>
</dbReference>
<keyword evidence="2" id="KW-1185">Reference proteome</keyword>